<feature type="domain" description="DAGKc" evidence="5">
    <location>
        <begin position="2"/>
        <end position="133"/>
    </location>
</feature>
<sequence>MNEMKKLSFIIHGKTRKLNVLQNQLVEVFGKEFRLDFRITSKEKDAIALTREALKEGTDYLVAVGGDGTVHEVVNGNLSFDSIQPVPIGVIPLGRGNDLVRSLGIKKDVYSLFKSIVNQKYALVDVGFLAFNDSDHHQQVTRYFINIADIGLGGLATQMIRTSPVYLGANLTYFLAIVRSLWKFSAESIEITTPKWTYKGDIMSVCMANGSYFASGIVIAPRAKLVDGLAELVIIGKVGISDFLRNLPKLRRGEKLEHAQIKYLKAEQCEIDSKIPMPIDMDGEFVGYTPLKMEMLPKKLRIFVPDLNMPCLS</sequence>
<dbReference type="OrthoDB" id="9786026at2"/>
<dbReference type="GO" id="GO:0005524">
    <property type="term" value="F:ATP binding"/>
    <property type="evidence" value="ECO:0007669"/>
    <property type="project" value="UniProtKB-KW"/>
</dbReference>
<dbReference type="GO" id="GO:0008654">
    <property type="term" value="P:phospholipid biosynthetic process"/>
    <property type="evidence" value="ECO:0007669"/>
    <property type="project" value="InterPro"/>
</dbReference>
<dbReference type="Pfam" id="PF00781">
    <property type="entry name" value="DAGK_cat"/>
    <property type="match status" value="1"/>
</dbReference>
<dbReference type="InterPro" id="IPR017438">
    <property type="entry name" value="ATP-NAD_kinase_N"/>
</dbReference>
<dbReference type="NCBIfam" id="TIGR00147">
    <property type="entry name" value="YegS/Rv2252/BmrU family lipid kinase"/>
    <property type="match status" value="1"/>
</dbReference>
<evidence type="ECO:0000256" key="1">
    <source>
        <dbReference type="ARBA" id="ARBA00022679"/>
    </source>
</evidence>
<dbReference type="InterPro" id="IPR001206">
    <property type="entry name" value="Diacylglycerol_kinase_cat_dom"/>
</dbReference>
<evidence type="ECO:0000259" key="5">
    <source>
        <dbReference type="PROSITE" id="PS50146"/>
    </source>
</evidence>
<dbReference type="InterPro" id="IPR016064">
    <property type="entry name" value="NAD/diacylglycerol_kinase_sf"/>
</dbReference>
<keyword evidence="4" id="KW-0067">ATP-binding</keyword>
<dbReference type="PANTHER" id="PTHR12358:SF54">
    <property type="entry name" value="SPHINGOSINE KINASE RELATED PROTEIN"/>
    <property type="match status" value="1"/>
</dbReference>
<dbReference type="SMART" id="SM00046">
    <property type="entry name" value="DAGKc"/>
    <property type="match status" value="1"/>
</dbReference>
<evidence type="ECO:0000313" key="6">
    <source>
        <dbReference type="EMBL" id="PSL05700.1"/>
    </source>
</evidence>
<dbReference type="Gene3D" id="3.40.50.10330">
    <property type="entry name" value="Probable inorganic polyphosphate/atp-NAD kinase, domain 1"/>
    <property type="match status" value="1"/>
</dbReference>
<dbReference type="EMBL" id="PYGF01000003">
    <property type="protein sequence ID" value="PSL05700.1"/>
    <property type="molecule type" value="Genomic_DNA"/>
</dbReference>
<evidence type="ECO:0000256" key="4">
    <source>
        <dbReference type="ARBA" id="ARBA00022840"/>
    </source>
</evidence>
<gene>
    <name evidence="6" type="ORF">CLV48_103215</name>
</gene>
<dbReference type="Pfam" id="PF19279">
    <property type="entry name" value="YegS_C"/>
    <property type="match status" value="1"/>
</dbReference>
<proteinExistence type="predicted"/>
<dbReference type="RefSeq" id="WP_106566746.1">
    <property type="nucleotide sequence ID" value="NZ_PYGF01000003.1"/>
</dbReference>
<accession>A0A2P8E897</accession>
<dbReference type="InterPro" id="IPR005218">
    <property type="entry name" value="Diacylglycerol/lipid_kinase"/>
</dbReference>
<dbReference type="PROSITE" id="PS50146">
    <property type="entry name" value="DAGK"/>
    <property type="match status" value="1"/>
</dbReference>
<reference evidence="6 7" key="1">
    <citation type="submission" date="2018-03" db="EMBL/GenBank/DDBJ databases">
        <title>Genomic Encyclopedia of Archaeal and Bacterial Type Strains, Phase II (KMG-II): from individual species to whole genera.</title>
        <authorList>
            <person name="Goeker M."/>
        </authorList>
    </citation>
    <scope>NUCLEOTIDE SEQUENCE [LARGE SCALE GENOMIC DNA]</scope>
    <source>
        <strain evidence="6 7">DSM 28057</strain>
    </source>
</reference>
<evidence type="ECO:0000256" key="2">
    <source>
        <dbReference type="ARBA" id="ARBA00022741"/>
    </source>
</evidence>
<keyword evidence="7" id="KW-1185">Reference proteome</keyword>
<dbReference type="Proteomes" id="UP000240708">
    <property type="component" value="Unassembled WGS sequence"/>
</dbReference>
<dbReference type="SUPFAM" id="SSF111331">
    <property type="entry name" value="NAD kinase/diacylglycerol kinase-like"/>
    <property type="match status" value="1"/>
</dbReference>
<keyword evidence="1" id="KW-0808">Transferase</keyword>
<dbReference type="AlphaFoldDB" id="A0A2P8E897"/>
<dbReference type="InterPro" id="IPR045540">
    <property type="entry name" value="YegS/DAGK_C"/>
</dbReference>
<keyword evidence="3 6" id="KW-0418">Kinase</keyword>
<evidence type="ECO:0000313" key="7">
    <source>
        <dbReference type="Proteomes" id="UP000240708"/>
    </source>
</evidence>
<comment type="caution">
    <text evidence="6">The sequence shown here is derived from an EMBL/GenBank/DDBJ whole genome shotgun (WGS) entry which is preliminary data.</text>
</comment>
<evidence type="ECO:0000256" key="3">
    <source>
        <dbReference type="ARBA" id="ARBA00022777"/>
    </source>
</evidence>
<dbReference type="Gene3D" id="2.60.200.40">
    <property type="match status" value="1"/>
</dbReference>
<dbReference type="GO" id="GO:0016301">
    <property type="term" value="F:kinase activity"/>
    <property type="evidence" value="ECO:0007669"/>
    <property type="project" value="UniProtKB-KW"/>
</dbReference>
<dbReference type="PANTHER" id="PTHR12358">
    <property type="entry name" value="SPHINGOSINE KINASE"/>
    <property type="match status" value="1"/>
</dbReference>
<name>A0A2P8E897_9BACT</name>
<dbReference type="InterPro" id="IPR050187">
    <property type="entry name" value="Lipid_Phosphate_FormReg"/>
</dbReference>
<organism evidence="6 7">
    <name type="scientific">Cecembia rubra</name>
    <dbReference type="NCBI Taxonomy" id="1485585"/>
    <lineage>
        <taxon>Bacteria</taxon>
        <taxon>Pseudomonadati</taxon>
        <taxon>Bacteroidota</taxon>
        <taxon>Cytophagia</taxon>
        <taxon>Cytophagales</taxon>
        <taxon>Cyclobacteriaceae</taxon>
        <taxon>Cecembia</taxon>
    </lineage>
</organism>
<keyword evidence="2" id="KW-0547">Nucleotide-binding</keyword>
<protein>
    <submittedName>
        <fullName evidence="6">YegS/Rv2252/BmrU family lipid kinase</fullName>
    </submittedName>
</protein>